<dbReference type="VEuPathDB" id="FungiDB:RhiirFUN_000648"/>
<evidence type="ECO:0000313" key="2">
    <source>
        <dbReference type="Proteomes" id="UP000018888"/>
    </source>
</evidence>
<organism evidence="1 2">
    <name type="scientific">Rhizophagus irregularis (strain DAOM 181602 / DAOM 197198 / MUCL 43194)</name>
    <name type="common">Arbuscular mycorrhizal fungus</name>
    <name type="synonym">Glomus intraradices</name>
    <dbReference type="NCBI Taxonomy" id="747089"/>
    <lineage>
        <taxon>Eukaryota</taxon>
        <taxon>Fungi</taxon>
        <taxon>Fungi incertae sedis</taxon>
        <taxon>Mucoromycota</taxon>
        <taxon>Glomeromycotina</taxon>
        <taxon>Glomeromycetes</taxon>
        <taxon>Glomerales</taxon>
        <taxon>Glomeraceae</taxon>
        <taxon>Rhizophagus</taxon>
    </lineage>
</organism>
<dbReference type="Proteomes" id="UP000018888">
    <property type="component" value="Unassembled WGS sequence"/>
</dbReference>
<gene>
    <name evidence="1" type="ORF">GLOIN_2v1470492</name>
</gene>
<reference evidence="1 2" key="2">
    <citation type="journal article" date="2018" name="New Phytol.">
        <title>High intraspecific genome diversity in the model arbuscular mycorrhizal symbiont Rhizophagus irregularis.</title>
        <authorList>
            <person name="Chen E.C.H."/>
            <person name="Morin E."/>
            <person name="Beaudet D."/>
            <person name="Noel J."/>
            <person name="Yildirir G."/>
            <person name="Ndikumana S."/>
            <person name="Charron P."/>
            <person name="St-Onge C."/>
            <person name="Giorgi J."/>
            <person name="Kruger M."/>
            <person name="Marton T."/>
            <person name="Ropars J."/>
            <person name="Grigoriev I.V."/>
            <person name="Hainaut M."/>
            <person name="Henrissat B."/>
            <person name="Roux C."/>
            <person name="Martin F."/>
            <person name="Corradi N."/>
        </authorList>
    </citation>
    <scope>NUCLEOTIDE SEQUENCE [LARGE SCALE GENOMIC DNA]</scope>
    <source>
        <strain evidence="1 2">DAOM 197198</strain>
    </source>
</reference>
<dbReference type="EMBL" id="AUPC02000009">
    <property type="protein sequence ID" value="POG81655.1"/>
    <property type="molecule type" value="Genomic_DNA"/>
</dbReference>
<proteinExistence type="predicted"/>
<sequence length="406" mass="47695">MHPLLSYKDRGIDLQTNNGDIWCFPYISTLLEDLPENATQTLTYSINSKYPYHKCLISREDLNNLRLSNDEIELRTPTTMKNIVNQRLAYQYSIYDMNNIFWKYPQLDIYLATYPDRMHHLDLGLYKYQVIYTQEMLKNLCGQVAVDELDKCLATIPRFLGLKIFKHGLENIKRLTKLITDWITAFVKLFQHYSRSELKLPKLHNWVYHIINSIEEFGAINGYTTETYEFLHKDYVKNPYRSSNKRELMGQIINTVQHKTTLKYLIHQTKQKKSQKFTSLKGLLGKFALENFDEFFDSYKEKNSLASDALLALSQFLIVLNEFFDLDDNLTEEMIINNTIISWYSYTNMTASGDCVRAVSKYYNEPEFSNVSINMNVEEAEDYNTNEGTCFGKVLFVLLLNILYNI</sequence>
<accession>A0A2P4QVJ2</accession>
<evidence type="ECO:0000313" key="1">
    <source>
        <dbReference type="EMBL" id="POG81655.1"/>
    </source>
</evidence>
<name>A0A2P4QVJ2_RHIID</name>
<comment type="caution">
    <text evidence="1">The sequence shown here is derived from an EMBL/GenBank/DDBJ whole genome shotgun (WGS) entry which is preliminary data.</text>
</comment>
<protein>
    <submittedName>
        <fullName evidence="1">Uncharacterized protein</fullName>
    </submittedName>
</protein>
<keyword evidence="2" id="KW-1185">Reference proteome</keyword>
<dbReference type="AlphaFoldDB" id="A0A2P4QVJ2"/>
<reference evidence="1 2" key="1">
    <citation type="journal article" date="2013" name="Proc. Natl. Acad. Sci. U.S.A.">
        <title>Genome of an arbuscular mycorrhizal fungus provides insight into the oldest plant symbiosis.</title>
        <authorList>
            <person name="Tisserant E."/>
            <person name="Malbreil M."/>
            <person name="Kuo A."/>
            <person name="Kohler A."/>
            <person name="Symeonidi A."/>
            <person name="Balestrini R."/>
            <person name="Charron P."/>
            <person name="Duensing N."/>
            <person name="Frei Dit Frey N."/>
            <person name="Gianinazzi-Pearson V."/>
            <person name="Gilbert L.B."/>
            <person name="Handa Y."/>
            <person name="Herr J.R."/>
            <person name="Hijri M."/>
            <person name="Koul R."/>
            <person name="Kawaguchi M."/>
            <person name="Krajinski F."/>
            <person name="Lammers P.J."/>
            <person name="Masclaux F.G."/>
            <person name="Murat C."/>
            <person name="Morin E."/>
            <person name="Ndikumana S."/>
            <person name="Pagni M."/>
            <person name="Petitpierre D."/>
            <person name="Requena N."/>
            <person name="Rosikiewicz P."/>
            <person name="Riley R."/>
            <person name="Saito K."/>
            <person name="San Clemente H."/>
            <person name="Shapiro H."/>
            <person name="van Tuinen D."/>
            <person name="Becard G."/>
            <person name="Bonfante P."/>
            <person name="Paszkowski U."/>
            <person name="Shachar-Hill Y.Y."/>
            <person name="Tuskan G.A."/>
            <person name="Young P.W."/>
            <person name="Sanders I.R."/>
            <person name="Henrissat B."/>
            <person name="Rensing S.A."/>
            <person name="Grigoriev I.V."/>
            <person name="Corradi N."/>
            <person name="Roux C."/>
            <person name="Martin F."/>
        </authorList>
    </citation>
    <scope>NUCLEOTIDE SEQUENCE [LARGE SCALE GENOMIC DNA]</scope>
    <source>
        <strain evidence="1 2">DAOM 197198</strain>
    </source>
</reference>